<name>G5GRV6_9FIRM</name>
<dbReference type="PATRIC" id="fig|679201.3.peg.2004"/>
<organism evidence="3 4">
    <name type="scientific">Selenomonas infelix ATCC 43532</name>
    <dbReference type="NCBI Taxonomy" id="679201"/>
    <lineage>
        <taxon>Bacteria</taxon>
        <taxon>Bacillati</taxon>
        <taxon>Bacillota</taxon>
        <taxon>Negativicutes</taxon>
        <taxon>Selenomonadales</taxon>
        <taxon>Selenomonadaceae</taxon>
        <taxon>Selenomonas</taxon>
    </lineage>
</organism>
<feature type="transmembrane region" description="Helical" evidence="2">
    <location>
        <begin position="64"/>
        <end position="83"/>
    </location>
</feature>
<dbReference type="EMBL" id="ACZM01000019">
    <property type="protein sequence ID" value="EHG18849.1"/>
    <property type="molecule type" value="Genomic_DNA"/>
</dbReference>
<evidence type="ECO:0000313" key="3">
    <source>
        <dbReference type="EMBL" id="EHG18849.1"/>
    </source>
</evidence>
<accession>G5GRV6</accession>
<dbReference type="OrthoDB" id="1666853at2"/>
<dbReference type="AlphaFoldDB" id="G5GRV6"/>
<dbReference type="RefSeq" id="WP_006693422.1">
    <property type="nucleotide sequence ID" value="NZ_JH376800.1"/>
</dbReference>
<feature type="transmembrane region" description="Helical" evidence="2">
    <location>
        <begin position="89"/>
        <end position="107"/>
    </location>
</feature>
<dbReference type="Proteomes" id="UP000004129">
    <property type="component" value="Unassembled WGS sequence"/>
</dbReference>
<evidence type="ECO:0008006" key="5">
    <source>
        <dbReference type="Google" id="ProtNLM"/>
    </source>
</evidence>
<dbReference type="HOGENOM" id="CLU_2025136_0_0_9"/>
<keyword evidence="4" id="KW-1185">Reference proteome</keyword>
<evidence type="ECO:0000313" key="4">
    <source>
        <dbReference type="Proteomes" id="UP000004129"/>
    </source>
</evidence>
<evidence type="ECO:0000256" key="1">
    <source>
        <dbReference type="SAM" id="MobiDB-lite"/>
    </source>
</evidence>
<comment type="caution">
    <text evidence="3">The sequence shown here is derived from an EMBL/GenBank/DDBJ whole genome shotgun (WGS) entry which is preliminary data.</text>
</comment>
<proteinExistence type="predicted"/>
<keyword evidence="2" id="KW-1133">Transmembrane helix</keyword>
<reference evidence="3 4" key="1">
    <citation type="submission" date="2011-08" db="EMBL/GenBank/DDBJ databases">
        <title>The Genome Sequence of Selenomonas infelix ATCC 43532.</title>
        <authorList>
            <consortium name="The Broad Institute Genome Sequencing Platform"/>
            <person name="Earl A."/>
            <person name="Ward D."/>
            <person name="Feldgarden M."/>
            <person name="Gevers D."/>
            <person name="Izard J."/>
            <person name="Blanton J.M."/>
            <person name="Baranova O.V."/>
            <person name="Dewhirst F.E."/>
            <person name="Young S.K."/>
            <person name="Zeng Q."/>
            <person name="Gargeya S."/>
            <person name="Fitzgerald M."/>
            <person name="Haas B."/>
            <person name="Abouelleil A."/>
            <person name="Alvarado L."/>
            <person name="Arachchi H.M."/>
            <person name="Berlin A."/>
            <person name="Brown A."/>
            <person name="Chapman S.B."/>
            <person name="Chen Z."/>
            <person name="Dunbar C."/>
            <person name="Freedman E."/>
            <person name="Gearin G."/>
            <person name="Gellesch M."/>
            <person name="Goldberg J."/>
            <person name="Griggs A."/>
            <person name="Gujja S."/>
            <person name="Heiman D."/>
            <person name="Howarth C."/>
            <person name="Larson L."/>
            <person name="Lui A."/>
            <person name="MacDonald P.J.P."/>
            <person name="Montmayeur A."/>
            <person name="Murphy C."/>
            <person name="Neiman D."/>
            <person name="Pearson M."/>
            <person name="Priest M."/>
            <person name="Roberts A."/>
            <person name="Saif S."/>
            <person name="Shea T."/>
            <person name="Shenoy N."/>
            <person name="Sisk P."/>
            <person name="Stolte C."/>
            <person name="Sykes S."/>
            <person name="Wortman J."/>
            <person name="Nusbaum C."/>
            <person name="Birren B."/>
        </authorList>
    </citation>
    <scope>NUCLEOTIDE SEQUENCE [LARGE SCALE GENOMIC DNA]</scope>
    <source>
        <strain evidence="3 4">ATCC 43532</strain>
    </source>
</reference>
<keyword evidence="2" id="KW-0812">Transmembrane</keyword>
<gene>
    <name evidence="3" type="ORF">HMPREF9334_01987</name>
</gene>
<evidence type="ECO:0000256" key="2">
    <source>
        <dbReference type="SAM" id="Phobius"/>
    </source>
</evidence>
<protein>
    <recommendedName>
        <fullName evidence="5">Peptidase M48</fullName>
    </recommendedName>
</protein>
<sequence>MDQNSHVRPMSREENAAYHGVTVDESGAEPQTDDESRYGSSYGGTSRGSSVRYIRIGGGQQRSFLTSLLWAAVLGTLLALFLFVALPAIVMVIVGILVLGAIVSLIGRGRILSWLMRRLYGR</sequence>
<keyword evidence="2" id="KW-0472">Membrane</keyword>
<feature type="region of interest" description="Disordered" evidence="1">
    <location>
        <begin position="1"/>
        <end position="49"/>
    </location>
</feature>
<dbReference type="STRING" id="679201.HMPREF9334_01987"/>